<dbReference type="PANTHER" id="PTHR31325">
    <property type="entry name" value="OS01G0798800 PROTEIN-RELATED"/>
    <property type="match status" value="1"/>
</dbReference>
<dbReference type="EMBL" id="CM029052">
    <property type="protein sequence ID" value="KAG2559086.1"/>
    <property type="molecule type" value="Genomic_DNA"/>
</dbReference>
<feature type="transmembrane region" description="Helical" evidence="2">
    <location>
        <begin position="314"/>
        <end position="334"/>
    </location>
</feature>
<keyword evidence="2" id="KW-0472">Membrane</keyword>
<gene>
    <name evidence="4" type="ORF">PVAP13_8NG323136</name>
</gene>
<evidence type="ECO:0000256" key="2">
    <source>
        <dbReference type="SAM" id="Phobius"/>
    </source>
</evidence>
<dbReference type="InterPro" id="IPR007658">
    <property type="entry name" value="DUF594"/>
</dbReference>
<keyword evidence="1" id="KW-0175">Coiled coil</keyword>
<dbReference type="Proteomes" id="UP000823388">
    <property type="component" value="Chromosome 8N"/>
</dbReference>
<evidence type="ECO:0000313" key="5">
    <source>
        <dbReference type="Proteomes" id="UP000823388"/>
    </source>
</evidence>
<evidence type="ECO:0000256" key="1">
    <source>
        <dbReference type="SAM" id="Coils"/>
    </source>
</evidence>
<evidence type="ECO:0000259" key="3">
    <source>
        <dbReference type="Pfam" id="PF13968"/>
    </source>
</evidence>
<protein>
    <recommendedName>
        <fullName evidence="3">DUF4220 domain-containing protein</fullName>
    </recommendedName>
</protein>
<keyword evidence="5" id="KW-1185">Reference proteome</keyword>
<keyword evidence="2" id="KW-1133">Transmembrane helix</keyword>
<keyword evidence="2" id="KW-0812">Transmembrane</keyword>
<reference evidence="4 5" key="1">
    <citation type="submission" date="2020-05" db="EMBL/GenBank/DDBJ databases">
        <title>WGS assembly of Panicum virgatum.</title>
        <authorList>
            <person name="Lovell J.T."/>
            <person name="Jenkins J."/>
            <person name="Shu S."/>
            <person name="Juenger T.E."/>
            <person name="Schmutz J."/>
        </authorList>
    </citation>
    <scope>NUCLEOTIDE SEQUENCE [LARGE SCALE GENOMIC DNA]</scope>
    <source>
        <strain evidence="5">cv. AP13</strain>
    </source>
</reference>
<dbReference type="InterPro" id="IPR025315">
    <property type="entry name" value="DUF4220"/>
</dbReference>
<dbReference type="Pfam" id="PF04578">
    <property type="entry name" value="DUF594"/>
    <property type="match status" value="1"/>
</dbReference>
<organism evidence="4 5">
    <name type="scientific">Panicum virgatum</name>
    <name type="common">Blackwell switchgrass</name>
    <dbReference type="NCBI Taxonomy" id="38727"/>
    <lineage>
        <taxon>Eukaryota</taxon>
        <taxon>Viridiplantae</taxon>
        <taxon>Streptophyta</taxon>
        <taxon>Embryophyta</taxon>
        <taxon>Tracheophyta</taxon>
        <taxon>Spermatophyta</taxon>
        <taxon>Magnoliopsida</taxon>
        <taxon>Liliopsida</taxon>
        <taxon>Poales</taxon>
        <taxon>Poaceae</taxon>
        <taxon>PACMAD clade</taxon>
        <taxon>Panicoideae</taxon>
        <taxon>Panicodae</taxon>
        <taxon>Paniceae</taxon>
        <taxon>Panicinae</taxon>
        <taxon>Panicum</taxon>
        <taxon>Panicum sect. Hiantes</taxon>
    </lineage>
</organism>
<comment type="caution">
    <text evidence="4">The sequence shown here is derived from an EMBL/GenBank/DDBJ whole genome shotgun (WGS) entry which is preliminary data.</text>
</comment>
<feature type="transmembrane region" description="Helical" evidence="2">
    <location>
        <begin position="126"/>
        <end position="146"/>
    </location>
</feature>
<dbReference type="AlphaFoldDB" id="A0A8T0PIW5"/>
<accession>A0A8T0PIW5</accession>
<feature type="transmembrane region" description="Helical" evidence="2">
    <location>
        <begin position="87"/>
        <end position="105"/>
    </location>
</feature>
<feature type="transmembrane region" description="Helical" evidence="2">
    <location>
        <begin position="62"/>
        <end position="81"/>
    </location>
</feature>
<evidence type="ECO:0000313" key="4">
    <source>
        <dbReference type="EMBL" id="KAG2559086.1"/>
    </source>
</evidence>
<feature type="domain" description="DUF4220" evidence="3">
    <location>
        <begin position="66"/>
        <end position="416"/>
    </location>
</feature>
<proteinExistence type="predicted"/>
<feature type="transmembrane region" description="Helical" evidence="2">
    <location>
        <begin position="341"/>
        <end position="363"/>
    </location>
</feature>
<sequence>MASDMDFSPTPSPLPQDYNYCNCSDRITTVRVLVIVAVLSMLLLHILGSLRRLSSHDLLHSIVSGIYTHSYPLVSYIIGLMKASDWYHVHFAIWAVFLLLLLGNTDSLTARRLSDIDNWKSIYVKHLFKVFLMVYWYVMIASMRMVSKSYLCKNTKVVAEYMKHKDNNLGEPFDPVTMEGYRYMVAGEKYCRVKRPAAGGKPWYEQDGPSCLKKVTTVEQIWQCKGRLLLHGQRGKLLKDLCLSMALSKMLNRRFAGFELSEAELEKTHDFVFKGLLSGDKPHQRAFRVVEEELVFVHDLYYTRYSYLDRKGRFFALCLPVIMFALCSWLTCLLAMDRRRVALTIFITLVVAFLEAYQLYLYIASGWFKVALVRSYVTTPFLQRNRCFLEMMIGLLLRFKGYRPWKGRLGQYCILRDLGRKSRVSSCLHYATLFLVDKTKKGRKNSVRLSENVKKAVVDSLLRSEGQLTNGVASLQNNRVHDKLSRACDATATDGTVTRTILVWHIATTLCEHHPVDAHDREDDAVRTASTLSRYCLHLLAFSPELLPDHISESESMLDRALDEASQLLKKAKTLESRCEELMGSITHDGDADGDHEASSIVKQGARLASLLIDNIPNTKFRWKVLSEFWAEMMLYVSPCDDARAHLEALARGGEFITHIWVLLTHAGVLKRG</sequence>
<name>A0A8T0PIW5_PANVG</name>
<dbReference type="Pfam" id="PF13968">
    <property type="entry name" value="DUF4220"/>
    <property type="match status" value="1"/>
</dbReference>
<feature type="coiled-coil region" evidence="1">
    <location>
        <begin position="551"/>
        <end position="585"/>
    </location>
</feature>
<feature type="transmembrane region" description="Helical" evidence="2">
    <location>
        <begin position="32"/>
        <end position="50"/>
    </location>
</feature>